<keyword evidence="1" id="KW-0540">Nuclease</keyword>
<gene>
    <name evidence="5" type="ORF">EUU25_12060</name>
</gene>
<dbReference type="GO" id="GO:0005694">
    <property type="term" value="C:chromosome"/>
    <property type="evidence" value="ECO:0007669"/>
    <property type="project" value="InterPro"/>
</dbReference>
<keyword evidence="3" id="KW-0378">Hydrolase</keyword>
<dbReference type="Pfam" id="PF01396">
    <property type="entry name" value="Zn_ribbon_Top1"/>
    <property type="match status" value="1"/>
</dbReference>
<protein>
    <recommendedName>
        <fullName evidence="4">TNase-like domain-containing protein</fullName>
    </recommendedName>
</protein>
<dbReference type="Gene3D" id="3.30.65.10">
    <property type="entry name" value="Bacterial Topoisomerase I, domain 1"/>
    <property type="match status" value="1"/>
</dbReference>
<dbReference type="PANTHER" id="PTHR12302:SF3">
    <property type="entry name" value="SERINE_THREONINE-PROTEIN KINASE 31"/>
    <property type="match status" value="1"/>
</dbReference>
<dbReference type="InterPro" id="IPR013498">
    <property type="entry name" value="Topo_IA_Znf"/>
</dbReference>
<dbReference type="PANTHER" id="PTHR12302">
    <property type="entry name" value="EBNA2 BINDING PROTEIN P100"/>
    <property type="match status" value="1"/>
</dbReference>
<reference evidence="6" key="1">
    <citation type="submission" date="2019-01" db="EMBL/GenBank/DDBJ databases">
        <title>Sphingorhabdus lacus sp.nov., isolated from an oligotrophic freshwater lake.</title>
        <authorList>
            <person name="Park M."/>
        </authorList>
    </citation>
    <scope>NUCLEOTIDE SEQUENCE [LARGE SCALE GENOMIC DNA]</scope>
    <source>
        <strain evidence="6">IMCC1753</strain>
    </source>
</reference>
<dbReference type="RefSeq" id="WP_158901308.1">
    <property type="nucleotide sequence ID" value="NZ_CP035733.1"/>
</dbReference>
<evidence type="ECO:0000256" key="3">
    <source>
        <dbReference type="ARBA" id="ARBA00022801"/>
    </source>
</evidence>
<dbReference type="KEGG" id="slaa:EUU25_12060"/>
<dbReference type="GO" id="GO:0006265">
    <property type="term" value="P:DNA topological change"/>
    <property type="evidence" value="ECO:0007669"/>
    <property type="project" value="InterPro"/>
</dbReference>
<feature type="domain" description="TNase-like" evidence="4">
    <location>
        <begin position="11"/>
        <end position="158"/>
    </location>
</feature>
<keyword evidence="6" id="KW-1185">Reference proteome</keyword>
<keyword evidence="2" id="KW-0255">Endonuclease</keyword>
<dbReference type="SMART" id="SM00318">
    <property type="entry name" value="SNc"/>
    <property type="match status" value="1"/>
</dbReference>
<dbReference type="GO" id="GO:0003677">
    <property type="term" value="F:DNA binding"/>
    <property type="evidence" value="ECO:0007669"/>
    <property type="project" value="InterPro"/>
</dbReference>
<evidence type="ECO:0000256" key="1">
    <source>
        <dbReference type="ARBA" id="ARBA00022722"/>
    </source>
</evidence>
<dbReference type="Gene3D" id="2.40.50.90">
    <property type="match status" value="1"/>
</dbReference>
<sequence>MLIVEQAPNCQTLRVPVVKVFDGDGFLTKIEFPRHRETAEMTVRFGFIDAPEIGQLGGVEARDFLTSIIGGKSVDLVILTKMDTGGIVDKYGRIVAVPFLPGKSIPSPWVARATLPRNIELEMVVNGWAWVLDRYCPDEIYNHALRDAQQHQRGIWARDDNIHPWEYKKQRYRAKRQKAHRPEQPTLFHHASLREYCPSACGGREVIRSGKFGNFVGCSNFPNCRHSRKISNTVQSPVQTL</sequence>
<dbReference type="SUPFAM" id="SSF57783">
    <property type="entry name" value="Zinc beta-ribbon"/>
    <property type="match status" value="1"/>
</dbReference>
<dbReference type="EMBL" id="CP035733">
    <property type="protein sequence ID" value="QGY81284.1"/>
    <property type="molecule type" value="Genomic_DNA"/>
</dbReference>
<evidence type="ECO:0000259" key="4">
    <source>
        <dbReference type="PROSITE" id="PS50830"/>
    </source>
</evidence>
<evidence type="ECO:0000313" key="5">
    <source>
        <dbReference type="EMBL" id="QGY81284.1"/>
    </source>
</evidence>
<organism evidence="5 6">
    <name type="scientific">Sphingorhabdus lacus</name>
    <dbReference type="NCBI Taxonomy" id="392610"/>
    <lineage>
        <taxon>Bacteria</taxon>
        <taxon>Pseudomonadati</taxon>
        <taxon>Pseudomonadota</taxon>
        <taxon>Alphaproteobacteria</taxon>
        <taxon>Sphingomonadales</taxon>
        <taxon>Sphingomonadaceae</taxon>
        <taxon>Sphingorhabdus</taxon>
    </lineage>
</organism>
<dbReference type="GO" id="GO:0004519">
    <property type="term" value="F:endonuclease activity"/>
    <property type="evidence" value="ECO:0007669"/>
    <property type="project" value="UniProtKB-KW"/>
</dbReference>
<dbReference type="GO" id="GO:0016787">
    <property type="term" value="F:hydrolase activity"/>
    <property type="evidence" value="ECO:0007669"/>
    <property type="project" value="UniProtKB-KW"/>
</dbReference>
<evidence type="ECO:0000256" key="2">
    <source>
        <dbReference type="ARBA" id="ARBA00022759"/>
    </source>
</evidence>
<evidence type="ECO:0000313" key="6">
    <source>
        <dbReference type="Proteomes" id="UP000428803"/>
    </source>
</evidence>
<proteinExistence type="predicted"/>
<accession>A0A6I6L8Z9</accession>
<name>A0A6I6L8Z9_9SPHN</name>
<dbReference type="SUPFAM" id="SSF50199">
    <property type="entry name" value="Staphylococcal nuclease"/>
    <property type="match status" value="1"/>
</dbReference>
<dbReference type="PROSITE" id="PS50830">
    <property type="entry name" value="TNASE_3"/>
    <property type="match status" value="1"/>
</dbReference>
<dbReference type="GO" id="GO:0003916">
    <property type="term" value="F:DNA topoisomerase activity"/>
    <property type="evidence" value="ECO:0007669"/>
    <property type="project" value="InterPro"/>
</dbReference>
<dbReference type="InterPro" id="IPR035437">
    <property type="entry name" value="SNase_OB-fold_sf"/>
</dbReference>
<dbReference type="AlphaFoldDB" id="A0A6I6L8Z9"/>
<dbReference type="OrthoDB" id="9805504at2"/>
<dbReference type="Proteomes" id="UP000428803">
    <property type="component" value="Chromosome"/>
</dbReference>
<dbReference type="Pfam" id="PF00565">
    <property type="entry name" value="SNase"/>
    <property type="match status" value="1"/>
</dbReference>
<dbReference type="InterPro" id="IPR016071">
    <property type="entry name" value="Staphylococal_nuclease_OB-fold"/>
</dbReference>